<dbReference type="SMART" id="SM00387">
    <property type="entry name" value="HATPase_c"/>
    <property type="match status" value="1"/>
</dbReference>
<protein>
    <recommendedName>
        <fullName evidence="3">histidine kinase</fullName>
        <ecNumber evidence="3">2.7.13.3</ecNumber>
    </recommendedName>
</protein>
<dbReference type="Proteomes" id="UP000603545">
    <property type="component" value="Unassembled WGS sequence"/>
</dbReference>
<feature type="domain" description="PAS" evidence="12">
    <location>
        <begin position="206"/>
        <end position="243"/>
    </location>
</feature>
<evidence type="ECO:0000259" key="11">
    <source>
        <dbReference type="PROSITE" id="PS50109"/>
    </source>
</evidence>
<keyword evidence="10" id="KW-1133">Transmembrane helix</keyword>
<evidence type="ECO:0000256" key="8">
    <source>
        <dbReference type="ARBA" id="ARBA00022840"/>
    </source>
</evidence>
<dbReference type="Pfam" id="PF00512">
    <property type="entry name" value="HisKA"/>
    <property type="match status" value="1"/>
</dbReference>
<evidence type="ECO:0000256" key="10">
    <source>
        <dbReference type="SAM" id="Phobius"/>
    </source>
</evidence>
<evidence type="ECO:0000256" key="6">
    <source>
        <dbReference type="ARBA" id="ARBA00022741"/>
    </source>
</evidence>
<keyword evidence="9" id="KW-0902">Two-component regulatory system</keyword>
<dbReference type="PROSITE" id="PS50113">
    <property type="entry name" value="PAC"/>
    <property type="match status" value="1"/>
</dbReference>
<dbReference type="InterPro" id="IPR003594">
    <property type="entry name" value="HATPase_dom"/>
</dbReference>
<dbReference type="InterPro" id="IPR005467">
    <property type="entry name" value="His_kinase_dom"/>
</dbReference>
<dbReference type="PANTHER" id="PTHR43065:SF46">
    <property type="entry name" value="C4-DICARBOXYLATE TRANSPORT SENSOR PROTEIN DCTB"/>
    <property type="match status" value="1"/>
</dbReference>
<evidence type="ECO:0000259" key="14">
    <source>
        <dbReference type="PROSITE" id="PS50885"/>
    </source>
</evidence>
<feature type="transmembrane region" description="Helical" evidence="10">
    <location>
        <begin position="123"/>
        <end position="145"/>
    </location>
</feature>
<sequence>MNRIRERFPEFQYIRAANNPRNHINQADDFELKMMQWFTDHHDNDQWSGIVNKNGQSFYARLKPIYAEKGCLYCHGKPEDAPQELKNIYGTSRGYGYAIGDIVAVESIYIPVDVTFLRIKQKIWWDFILGTSAFFILFGLMYLLFNNTVVSQIRGLLTVFRNIAGKDEHLAKDTEQESADEIDQLKKAFEDVASHLKQIHEELKASEKKYRSLFETSQDTIFICDMDTRIVDINEAGLKLFKFIDRIEALAVESFYQLFWDARDAAALFAAIQQKGFAREQEYDMVDRDAKRMHVMITANMRIDDNGMPCGFEGMLRDVTEKRRLARYLAQTEKMASIGQLAAGVAHETNNPLEVIRCYANLIQKELPPDSRASKDIEIIKKHTLQCKSVIEALLNFARASEPEMVKADINACIENILSVVERQANKDKITVRRKFSPDIPLITMDVQKMKQVIMNLIMNAEQSIEKNGVITVITKFQKKDRLVIINIEDTGCGIPEKDIDRIFDPFFTTKGAGKGTGLGLSVSYGIIEQHGVRIDVKSTQGKGSCFIIILPATDTENDKTINS</sequence>
<feature type="domain" description="PAC" evidence="13">
    <location>
        <begin position="279"/>
        <end position="331"/>
    </location>
</feature>
<comment type="caution">
    <text evidence="15">The sequence shown here is derived from an EMBL/GenBank/DDBJ whole genome shotgun (WGS) entry which is preliminary data.</text>
</comment>
<evidence type="ECO:0000256" key="7">
    <source>
        <dbReference type="ARBA" id="ARBA00022777"/>
    </source>
</evidence>
<dbReference type="NCBIfam" id="TIGR00229">
    <property type="entry name" value="sensory_box"/>
    <property type="match status" value="1"/>
</dbReference>
<comment type="subcellular location">
    <subcellularLocation>
        <location evidence="2">Membrane</location>
    </subcellularLocation>
</comment>
<dbReference type="PRINTS" id="PR00344">
    <property type="entry name" value="BCTRLSENSOR"/>
</dbReference>
<dbReference type="PANTHER" id="PTHR43065">
    <property type="entry name" value="SENSOR HISTIDINE KINASE"/>
    <property type="match status" value="1"/>
</dbReference>
<dbReference type="Pfam" id="PF11845">
    <property type="entry name" value="Tll0287-like"/>
    <property type="match status" value="1"/>
</dbReference>
<dbReference type="SMART" id="SM00091">
    <property type="entry name" value="PAS"/>
    <property type="match status" value="1"/>
</dbReference>
<keyword evidence="4" id="KW-0597">Phosphoprotein</keyword>
<feature type="domain" description="HAMP" evidence="14">
    <location>
        <begin position="147"/>
        <end position="201"/>
    </location>
</feature>
<dbReference type="SUPFAM" id="SSF55874">
    <property type="entry name" value="ATPase domain of HSP90 chaperone/DNA topoisomerase II/histidine kinase"/>
    <property type="match status" value="1"/>
</dbReference>
<dbReference type="InterPro" id="IPR000014">
    <property type="entry name" value="PAS"/>
</dbReference>
<dbReference type="InterPro" id="IPR021796">
    <property type="entry name" value="Tll0287-like_dom"/>
</dbReference>
<dbReference type="FunFam" id="3.30.565.10:FF:000006">
    <property type="entry name" value="Sensor histidine kinase WalK"/>
    <property type="match status" value="1"/>
</dbReference>
<dbReference type="InterPro" id="IPR003661">
    <property type="entry name" value="HisK_dim/P_dom"/>
</dbReference>
<evidence type="ECO:0000313" key="15">
    <source>
        <dbReference type="EMBL" id="MBC8199043.1"/>
    </source>
</evidence>
<dbReference type="Gene3D" id="3.30.450.20">
    <property type="entry name" value="PAS domain"/>
    <property type="match status" value="1"/>
</dbReference>
<proteinExistence type="predicted"/>
<keyword evidence="6" id="KW-0547">Nucleotide-binding</keyword>
<dbReference type="Gene3D" id="1.10.287.130">
    <property type="match status" value="1"/>
</dbReference>
<gene>
    <name evidence="15" type="ORF">H8E80_03235</name>
</gene>
<evidence type="ECO:0000256" key="4">
    <source>
        <dbReference type="ARBA" id="ARBA00022553"/>
    </source>
</evidence>
<dbReference type="GO" id="GO:0000155">
    <property type="term" value="F:phosphorelay sensor kinase activity"/>
    <property type="evidence" value="ECO:0007669"/>
    <property type="project" value="InterPro"/>
</dbReference>
<organism evidence="15 16">
    <name type="scientific">Candidatus Desulfaltia bathyphila</name>
    <dbReference type="NCBI Taxonomy" id="2841697"/>
    <lineage>
        <taxon>Bacteria</taxon>
        <taxon>Pseudomonadati</taxon>
        <taxon>Thermodesulfobacteriota</taxon>
        <taxon>Desulfobacteria</taxon>
        <taxon>Desulfobacterales</taxon>
        <taxon>Desulfobacterales incertae sedis</taxon>
        <taxon>Candidatus Desulfaltia</taxon>
    </lineage>
</organism>
<evidence type="ECO:0000256" key="3">
    <source>
        <dbReference type="ARBA" id="ARBA00012438"/>
    </source>
</evidence>
<feature type="domain" description="Histidine kinase" evidence="11">
    <location>
        <begin position="344"/>
        <end position="555"/>
    </location>
</feature>
<dbReference type="EMBL" id="JACNLL010000032">
    <property type="protein sequence ID" value="MBC8199043.1"/>
    <property type="molecule type" value="Genomic_DNA"/>
</dbReference>
<dbReference type="SUPFAM" id="SSF47384">
    <property type="entry name" value="Homodimeric domain of signal transducing histidine kinase"/>
    <property type="match status" value="1"/>
</dbReference>
<name>A0A8J6N4C7_9BACT</name>
<dbReference type="InterPro" id="IPR035965">
    <property type="entry name" value="PAS-like_dom_sf"/>
</dbReference>
<dbReference type="Gene3D" id="3.30.565.10">
    <property type="entry name" value="Histidine kinase-like ATPase, C-terminal domain"/>
    <property type="match status" value="1"/>
</dbReference>
<dbReference type="SMART" id="SM00388">
    <property type="entry name" value="HisKA"/>
    <property type="match status" value="1"/>
</dbReference>
<dbReference type="Pfam" id="PF13426">
    <property type="entry name" value="PAS_9"/>
    <property type="match status" value="1"/>
</dbReference>
<dbReference type="PROSITE" id="PS50885">
    <property type="entry name" value="HAMP"/>
    <property type="match status" value="1"/>
</dbReference>
<dbReference type="AlphaFoldDB" id="A0A8J6N4C7"/>
<dbReference type="Pfam" id="PF02518">
    <property type="entry name" value="HATPase_c"/>
    <property type="match status" value="1"/>
</dbReference>
<dbReference type="EC" id="2.7.13.3" evidence="3"/>
<comment type="catalytic activity">
    <reaction evidence="1">
        <text>ATP + protein L-histidine = ADP + protein N-phospho-L-histidine.</text>
        <dbReference type="EC" id="2.7.13.3"/>
    </reaction>
</comment>
<dbReference type="InterPro" id="IPR003660">
    <property type="entry name" value="HAMP_dom"/>
</dbReference>
<dbReference type="PROSITE" id="PS50112">
    <property type="entry name" value="PAS"/>
    <property type="match status" value="1"/>
</dbReference>
<dbReference type="CDD" id="cd00130">
    <property type="entry name" value="PAS"/>
    <property type="match status" value="1"/>
</dbReference>
<reference evidence="15 16" key="1">
    <citation type="submission" date="2020-08" db="EMBL/GenBank/DDBJ databases">
        <title>Bridging the membrane lipid divide: bacteria of the FCB group superphylum have the potential to synthesize archaeal ether lipids.</title>
        <authorList>
            <person name="Villanueva L."/>
            <person name="Von Meijenfeldt F.A.B."/>
            <person name="Westbye A.B."/>
            <person name="Yadav S."/>
            <person name="Hopmans E.C."/>
            <person name="Dutilh B.E."/>
            <person name="Sinninghe Damste J.S."/>
        </authorList>
    </citation>
    <scope>NUCLEOTIDE SEQUENCE [LARGE SCALE GENOMIC DNA]</scope>
    <source>
        <strain evidence="15">NIOZ-UU82</strain>
    </source>
</reference>
<evidence type="ECO:0000256" key="1">
    <source>
        <dbReference type="ARBA" id="ARBA00000085"/>
    </source>
</evidence>
<evidence type="ECO:0000256" key="9">
    <source>
        <dbReference type="ARBA" id="ARBA00023012"/>
    </source>
</evidence>
<evidence type="ECO:0000259" key="12">
    <source>
        <dbReference type="PROSITE" id="PS50112"/>
    </source>
</evidence>
<keyword evidence="8" id="KW-0067">ATP-binding</keyword>
<evidence type="ECO:0000256" key="5">
    <source>
        <dbReference type="ARBA" id="ARBA00022679"/>
    </source>
</evidence>
<dbReference type="InterPro" id="IPR036890">
    <property type="entry name" value="HATPase_C_sf"/>
</dbReference>
<dbReference type="CDD" id="cd00082">
    <property type="entry name" value="HisKA"/>
    <property type="match status" value="1"/>
</dbReference>
<dbReference type="InterPro" id="IPR004358">
    <property type="entry name" value="Sig_transdc_His_kin-like_C"/>
</dbReference>
<dbReference type="Gene3D" id="6.10.340.10">
    <property type="match status" value="1"/>
</dbReference>
<keyword evidence="5" id="KW-0808">Transferase</keyword>
<evidence type="ECO:0000313" key="16">
    <source>
        <dbReference type="Proteomes" id="UP000603545"/>
    </source>
</evidence>
<evidence type="ECO:0000256" key="2">
    <source>
        <dbReference type="ARBA" id="ARBA00004370"/>
    </source>
</evidence>
<dbReference type="PROSITE" id="PS50109">
    <property type="entry name" value="HIS_KIN"/>
    <property type="match status" value="1"/>
</dbReference>
<keyword evidence="7" id="KW-0418">Kinase</keyword>
<dbReference type="SUPFAM" id="SSF55785">
    <property type="entry name" value="PYP-like sensor domain (PAS domain)"/>
    <property type="match status" value="1"/>
</dbReference>
<dbReference type="InterPro" id="IPR000700">
    <property type="entry name" value="PAS-assoc_C"/>
</dbReference>
<dbReference type="InterPro" id="IPR036097">
    <property type="entry name" value="HisK_dim/P_sf"/>
</dbReference>
<dbReference type="GO" id="GO:0005524">
    <property type="term" value="F:ATP binding"/>
    <property type="evidence" value="ECO:0007669"/>
    <property type="project" value="UniProtKB-KW"/>
</dbReference>
<dbReference type="GO" id="GO:0016020">
    <property type="term" value="C:membrane"/>
    <property type="evidence" value="ECO:0007669"/>
    <property type="project" value="UniProtKB-SubCell"/>
</dbReference>
<keyword evidence="10" id="KW-0812">Transmembrane</keyword>
<keyword evidence="10" id="KW-0472">Membrane</keyword>
<accession>A0A8J6N4C7</accession>
<evidence type="ECO:0000259" key="13">
    <source>
        <dbReference type="PROSITE" id="PS50113"/>
    </source>
</evidence>